<reference evidence="2" key="1">
    <citation type="submission" date="2021-07" db="EMBL/GenBank/DDBJ databases">
        <authorList>
            <person name="Roth S.J."/>
            <person name="Krukonis G.P."/>
            <person name="Delesalle V.A."/>
        </authorList>
    </citation>
    <scope>NUCLEOTIDE SEQUENCE</scope>
</reference>
<feature type="transmembrane region" description="Helical" evidence="1">
    <location>
        <begin position="7"/>
        <end position="27"/>
    </location>
</feature>
<protein>
    <submittedName>
        <fullName evidence="2">Uncharacterized protein</fullName>
    </submittedName>
</protein>
<feature type="transmembrane region" description="Helical" evidence="1">
    <location>
        <begin position="47"/>
        <end position="65"/>
    </location>
</feature>
<organism evidence="2 3">
    <name type="scientific">Erwinia phage AH04</name>
    <dbReference type="NCBI Taxonomy" id="2869569"/>
    <lineage>
        <taxon>Viruses</taxon>
        <taxon>Duplodnaviria</taxon>
        <taxon>Heunggongvirae</taxon>
        <taxon>Uroviricota</taxon>
        <taxon>Caudoviricetes</taxon>
        <taxon>Chimalliviridae</taxon>
        <taxon>Meadowvirus</taxon>
        <taxon>Meadowvirus AH04</taxon>
    </lineage>
</organism>
<dbReference type="Proteomes" id="UP000827517">
    <property type="component" value="Segment"/>
</dbReference>
<accession>A0AAE7X103</accession>
<dbReference type="KEGG" id="vg:77944096"/>
<keyword evidence="1" id="KW-0812">Transmembrane</keyword>
<evidence type="ECO:0000313" key="3">
    <source>
        <dbReference type="Proteomes" id="UP000827517"/>
    </source>
</evidence>
<evidence type="ECO:0000313" key="2">
    <source>
        <dbReference type="EMBL" id="QZA70691.1"/>
    </source>
</evidence>
<dbReference type="RefSeq" id="YP_010667970.1">
    <property type="nucleotide sequence ID" value="NC_070952.1"/>
</dbReference>
<keyword evidence="1" id="KW-0472">Membrane</keyword>
<proteinExistence type="predicted"/>
<gene>
    <name evidence="2" type="primary">216</name>
    <name evidence="2" type="ORF">AH04_216</name>
</gene>
<dbReference type="GeneID" id="77944096"/>
<dbReference type="EMBL" id="MZ501267">
    <property type="protein sequence ID" value="QZA70691.1"/>
    <property type="molecule type" value="Genomic_DNA"/>
</dbReference>
<evidence type="ECO:0000256" key="1">
    <source>
        <dbReference type="SAM" id="Phobius"/>
    </source>
</evidence>
<sequence>MDKLIRVVNGLFIAIYVIVGLGTSLLFMFRGVNEELGFHYIEICAPWIVRGLITTLFLHLCLTIYRNKRADL</sequence>
<keyword evidence="3" id="KW-1185">Reference proteome</keyword>
<keyword evidence="1" id="KW-1133">Transmembrane helix</keyword>
<name>A0AAE7X103_9CAUD</name>